<accession>A0A9W9V365</accession>
<reference evidence="2" key="2">
    <citation type="journal article" date="2023" name="IMA Fungus">
        <title>Comparative genomic study of the Penicillium genus elucidates a diverse pangenome and 15 lateral gene transfer events.</title>
        <authorList>
            <person name="Petersen C."/>
            <person name="Sorensen T."/>
            <person name="Nielsen M.R."/>
            <person name="Sondergaard T.E."/>
            <person name="Sorensen J.L."/>
            <person name="Fitzpatrick D.A."/>
            <person name="Frisvad J.C."/>
            <person name="Nielsen K.L."/>
        </authorList>
    </citation>
    <scope>NUCLEOTIDE SEQUENCE</scope>
    <source>
        <strain evidence="2">IBT 35675</strain>
    </source>
</reference>
<gene>
    <name evidence="2" type="ORF">N7541_000988</name>
</gene>
<feature type="region of interest" description="Disordered" evidence="1">
    <location>
        <begin position="95"/>
        <end position="133"/>
    </location>
</feature>
<dbReference type="PANTHER" id="PTHR35391">
    <property type="entry name" value="C2H2-TYPE DOMAIN-CONTAINING PROTEIN-RELATED"/>
    <property type="match status" value="1"/>
</dbReference>
<dbReference type="AlphaFoldDB" id="A0A9W9V365"/>
<feature type="compositionally biased region" description="Polar residues" evidence="1">
    <location>
        <begin position="96"/>
        <end position="108"/>
    </location>
</feature>
<organism evidence="2 3">
    <name type="scientific">Penicillium brevicompactum</name>
    <dbReference type="NCBI Taxonomy" id="5074"/>
    <lineage>
        <taxon>Eukaryota</taxon>
        <taxon>Fungi</taxon>
        <taxon>Dikarya</taxon>
        <taxon>Ascomycota</taxon>
        <taxon>Pezizomycotina</taxon>
        <taxon>Eurotiomycetes</taxon>
        <taxon>Eurotiomycetidae</taxon>
        <taxon>Eurotiales</taxon>
        <taxon>Aspergillaceae</taxon>
        <taxon>Penicillium</taxon>
    </lineage>
</organism>
<protein>
    <submittedName>
        <fullName evidence="2">Uncharacterized protein</fullName>
    </submittedName>
</protein>
<reference evidence="2" key="1">
    <citation type="submission" date="2022-12" db="EMBL/GenBank/DDBJ databases">
        <authorList>
            <person name="Petersen C."/>
        </authorList>
    </citation>
    <scope>NUCLEOTIDE SEQUENCE</scope>
    <source>
        <strain evidence="2">IBT 35675</strain>
    </source>
</reference>
<comment type="caution">
    <text evidence="2">The sequence shown here is derived from an EMBL/GenBank/DDBJ whole genome shotgun (WGS) entry which is preliminary data.</text>
</comment>
<evidence type="ECO:0000313" key="2">
    <source>
        <dbReference type="EMBL" id="KAJ5367047.1"/>
    </source>
</evidence>
<name>A0A9W9V365_PENBR</name>
<evidence type="ECO:0000256" key="1">
    <source>
        <dbReference type="SAM" id="MobiDB-lite"/>
    </source>
</evidence>
<dbReference type="Proteomes" id="UP001148299">
    <property type="component" value="Unassembled WGS sequence"/>
</dbReference>
<keyword evidence="3" id="KW-1185">Reference proteome</keyword>
<feature type="compositionally biased region" description="Acidic residues" evidence="1">
    <location>
        <begin position="115"/>
        <end position="126"/>
    </location>
</feature>
<dbReference type="PANTHER" id="PTHR35391:SF5">
    <property type="entry name" value="DUF6590 DOMAIN-CONTAINING PROTEIN"/>
    <property type="match status" value="1"/>
</dbReference>
<proteinExistence type="predicted"/>
<evidence type="ECO:0000313" key="3">
    <source>
        <dbReference type="Proteomes" id="UP001148299"/>
    </source>
</evidence>
<feature type="region of interest" description="Disordered" evidence="1">
    <location>
        <begin position="261"/>
        <end position="282"/>
    </location>
</feature>
<sequence>MQHPETLRQAGWGITNDLALVQRLVKDDLGHRSAVTNELQRFELWATNLGLLHTGRSSLDYRLRDSKLVFDYALFLLLDLERAIRQFGKSFGEYNGASQTQEDNTGSPSVHDAELLSEEDSDEEDLSSYQTEPPTTSFFRNIVSTIDKLYRLAFKIRNPALRFGFSKAVKYSQKDPETGRDLIEEYAAFDLRHIEEIFHNFGAEHHENNQHRYLIERLAEANTRRRQQFLYWKKRRAKYEAFERPALKGAAISGIPEQPAQLGTESLPAQTNPSISKPSTATWLNPQKVDLDESASAMSSSSTLFSVSKEQDGDQVIIPPAPTLDASVKEFECPFCFTMCPRKTTEKSSWE</sequence>
<dbReference type="EMBL" id="JAPZBR010000001">
    <property type="protein sequence ID" value="KAJ5367047.1"/>
    <property type="molecule type" value="Genomic_DNA"/>
</dbReference>